<dbReference type="EMBL" id="CP034348">
    <property type="protein sequence ID" value="QGX97832.1"/>
    <property type="molecule type" value="Genomic_DNA"/>
</dbReference>
<name>A0A6I6INI8_9RHOB</name>
<gene>
    <name evidence="2" type="ORF">EI983_05900</name>
</gene>
<dbReference type="InterPro" id="IPR036465">
    <property type="entry name" value="vWFA_dom_sf"/>
</dbReference>
<accession>A0A6I6INI8</accession>
<feature type="chain" id="PRO_5026133903" evidence="1">
    <location>
        <begin position="28"/>
        <end position="254"/>
    </location>
</feature>
<feature type="signal peptide" evidence="1">
    <location>
        <begin position="1"/>
        <end position="27"/>
    </location>
</feature>
<dbReference type="Pfam" id="PF06707">
    <property type="entry name" value="DUF1194"/>
    <property type="match status" value="1"/>
</dbReference>
<reference evidence="3" key="1">
    <citation type="submission" date="2018-12" db="EMBL/GenBank/DDBJ databases">
        <title>Complete genome sequence of Roseovarius sp. MME-070.</title>
        <authorList>
            <person name="Nam Y.-D."/>
            <person name="Kang J."/>
            <person name="Chung W.-H."/>
            <person name="Park Y.S."/>
        </authorList>
    </citation>
    <scope>NUCLEOTIDE SEQUENCE [LARGE SCALE GENOMIC DNA]</scope>
    <source>
        <strain evidence="3">MME-070</strain>
    </source>
</reference>
<dbReference type="SUPFAM" id="SSF53300">
    <property type="entry name" value="vWA-like"/>
    <property type="match status" value="1"/>
</dbReference>
<dbReference type="KEGG" id="rom:EI983_05900"/>
<organism evidence="2 3">
    <name type="scientific">Roseovarius faecimaris</name>
    <dbReference type="NCBI Taxonomy" id="2494550"/>
    <lineage>
        <taxon>Bacteria</taxon>
        <taxon>Pseudomonadati</taxon>
        <taxon>Pseudomonadota</taxon>
        <taxon>Alphaproteobacteria</taxon>
        <taxon>Rhodobacterales</taxon>
        <taxon>Roseobacteraceae</taxon>
        <taxon>Roseovarius</taxon>
    </lineage>
</organism>
<dbReference type="Proteomes" id="UP000428330">
    <property type="component" value="Chromosome"/>
</dbReference>
<sequence length="254" mass="27699">MGQHGEHRPLVRAALLLLLGMSAAAWAEDIVLAQSVKAQDRCRLALALALDVSSSVDALEYDLQRVGLAAALDAPDVRHAILAGARGDVALAVYEWSGFNQQKLHLDWTLLRSHEDIDEAVRILARMERSHDDFPTAVGQALGYGATLLRRSPDCTRKVLDVSGDGVNNYGYGAEEAYANFPFDGVTVNGLAILTQDVDVLHYYQSQILRGTNAFVIAAQSFDDFRDAMTKKLYREVNDITLGSASHSDPDNEG</sequence>
<dbReference type="OrthoDB" id="9792179at2"/>
<dbReference type="InterPro" id="IPR010607">
    <property type="entry name" value="DUF1194"/>
</dbReference>
<evidence type="ECO:0000313" key="2">
    <source>
        <dbReference type="EMBL" id="QGX97832.1"/>
    </source>
</evidence>
<keyword evidence="3" id="KW-1185">Reference proteome</keyword>
<dbReference type="RefSeq" id="WP_157706466.1">
    <property type="nucleotide sequence ID" value="NZ_CP034348.1"/>
</dbReference>
<keyword evidence="1" id="KW-0732">Signal</keyword>
<evidence type="ECO:0000313" key="3">
    <source>
        <dbReference type="Proteomes" id="UP000428330"/>
    </source>
</evidence>
<protein>
    <submittedName>
        <fullName evidence="2">DUF1194 domain-containing protein</fullName>
    </submittedName>
</protein>
<proteinExistence type="predicted"/>
<dbReference type="Gene3D" id="3.40.50.410">
    <property type="entry name" value="von Willebrand factor, type A domain"/>
    <property type="match status" value="1"/>
</dbReference>
<dbReference type="AlphaFoldDB" id="A0A6I6INI8"/>
<evidence type="ECO:0000256" key="1">
    <source>
        <dbReference type="SAM" id="SignalP"/>
    </source>
</evidence>